<protein>
    <submittedName>
        <fullName evidence="1">AAA family ATPase</fullName>
    </submittedName>
</protein>
<gene>
    <name evidence="1" type="ORF">I4I81_21630</name>
</gene>
<dbReference type="EMBL" id="JADQDK010000001">
    <property type="protein sequence ID" value="MBW0136847.1"/>
    <property type="molecule type" value="Genomic_DNA"/>
</dbReference>
<sequence>MKPKTRTIDVASVSESALAKLEAQLLSSADLDDLPPRIPLIKNWLYKDSLARIHGHSGHYKTFVILDMACHVALGRTWRGNRVDQGLVLYIVAEGISGFQQRVRAWEQEFNNGARIPKSQLMILPKPVQVGDPNEWAPFIALVAKYRPALIVLDTQARVSVGREENSNTDMGVFVDYLEQMRTESGCCGVLIHHRAKAGNDGRGAVGVKGALTTELAVERGDGESTKMNVTIRADKQKDGEEREIKTSVRVVDLVDSTGAPRLDEDGDKVTSLVLAEISLYGPNKTVIEPLPSISKADIVLAVLRDSGGVKTMTVGHSLVKTHCDSIGYRGLASPSSFNPVWHELIDSERIWKDKDIAGDTRYRAHDDRPADRLYN</sequence>
<keyword evidence="2" id="KW-1185">Reference proteome</keyword>
<organism evidence="1 2">
    <name type="scientific">Pseudonocardia abyssalis</name>
    <dbReference type="NCBI Taxonomy" id="2792008"/>
    <lineage>
        <taxon>Bacteria</taxon>
        <taxon>Bacillati</taxon>
        <taxon>Actinomycetota</taxon>
        <taxon>Actinomycetes</taxon>
        <taxon>Pseudonocardiales</taxon>
        <taxon>Pseudonocardiaceae</taxon>
        <taxon>Pseudonocardia</taxon>
    </lineage>
</organism>
<dbReference type="Pfam" id="PF13481">
    <property type="entry name" value="AAA_25"/>
    <property type="match status" value="1"/>
</dbReference>
<reference evidence="1 2" key="1">
    <citation type="submission" date="2020-11" db="EMBL/GenBank/DDBJ databases">
        <title>Pseudonocardia abyssalis sp. nov. and Pseudonocardia oceani sp. nov., description and phylogenomic analysis of two novel actinomycetes isolated from the deep Southern Ocean.</title>
        <authorList>
            <person name="Parra J."/>
        </authorList>
    </citation>
    <scope>NUCLEOTIDE SEQUENCE [LARGE SCALE GENOMIC DNA]</scope>
    <source>
        <strain evidence="1 2">KRD-168</strain>
    </source>
</reference>
<dbReference type="Proteomes" id="UP000694287">
    <property type="component" value="Unassembled WGS sequence"/>
</dbReference>
<evidence type="ECO:0000313" key="2">
    <source>
        <dbReference type="Proteomes" id="UP000694287"/>
    </source>
</evidence>
<accession>A0ABS6UXF3</accession>
<dbReference type="RefSeq" id="WP_218602369.1">
    <property type="nucleotide sequence ID" value="NZ_JADQDJ010000061.1"/>
</dbReference>
<name>A0ABS6UXF3_9PSEU</name>
<proteinExistence type="predicted"/>
<evidence type="ECO:0000313" key="1">
    <source>
        <dbReference type="EMBL" id="MBW0136847.1"/>
    </source>
</evidence>
<comment type="caution">
    <text evidence="1">The sequence shown here is derived from an EMBL/GenBank/DDBJ whole genome shotgun (WGS) entry which is preliminary data.</text>
</comment>